<dbReference type="PIRSF" id="PIRSF001296">
    <property type="entry name" value="K_ATPase_KdpC"/>
    <property type="match status" value="1"/>
</dbReference>
<keyword evidence="6 11" id="KW-0067">ATP-binding</keyword>
<dbReference type="EMBL" id="JACHIR010000001">
    <property type="protein sequence ID" value="MBB5894082.1"/>
    <property type="molecule type" value="Genomic_DNA"/>
</dbReference>
<protein>
    <recommendedName>
        <fullName evidence="11">Potassium-transporting ATPase KdpC subunit</fullName>
    </recommendedName>
    <alternativeName>
        <fullName evidence="11">ATP phosphohydrolase [potassium-transporting] C chain</fullName>
    </alternativeName>
    <alternativeName>
        <fullName evidence="11">Potassium-binding and translocating subunit C</fullName>
    </alternativeName>
    <alternativeName>
        <fullName evidence="11">Potassium-translocating ATPase C chain</fullName>
    </alternativeName>
</protein>
<dbReference type="PANTHER" id="PTHR30042:SF2">
    <property type="entry name" value="POTASSIUM-TRANSPORTING ATPASE KDPC SUBUNIT"/>
    <property type="match status" value="1"/>
</dbReference>
<evidence type="ECO:0000256" key="9">
    <source>
        <dbReference type="ARBA" id="ARBA00023065"/>
    </source>
</evidence>
<keyword evidence="4 11" id="KW-0812">Transmembrane</keyword>
<organism evidence="12 13">
    <name type="scientific">Kutzneria kofuensis</name>
    <dbReference type="NCBI Taxonomy" id="103725"/>
    <lineage>
        <taxon>Bacteria</taxon>
        <taxon>Bacillati</taxon>
        <taxon>Actinomycetota</taxon>
        <taxon>Actinomycetes</taxon>
        <taxon>Pseudonocardiales</taxon>
        <taxon>Pseudonocardiaceae</taxon>
        <taxon>Kutzneria</taxon>
    </lineage>
</organism>
<dbReference type="GO" id="GO:0005886">
    <property type="term" value="C:plasma membrane"/>
    <property type="evidence" value="ECO:0007669"/>
    <property type="project" value="UniProtKB-SubCell"/>
</dbReference>
<evidence type="ECO:0000256" key="2">
    <source>
        <dbReference type="ARBA" id="ARBA00022475"/>
    </source>
</evidence>
<keyword evidence="13" id="KW-1185">Reference proteome</keyword>
<keyword evidence="8 11" id="KW-1133">Transmembrane helix</keyword>
<dbReference type="PANTHER" id="PTHR30042">
    <property type="entry name" value="POTASSIUM-TRANSPORTING ATPASE C CHAIN"/>
    <property type="match status" value="1"/>
</dbReference>
<dbReference type="NCBIfam" id="TIGR00681">
    <property type="entry name" value="kdpC"/>
    <property type="match status" value="1"/>
</dbReference>
<evidence type="ECO:0000256" key="11">
    <source>
        <dbReference type="HAMAP-Rule" id="MF_00276"/>
    </source>
</evidence>
<evidence type="ECO:0000256" key="3">
    <source>
        <dbReference type="ARBA" id="ARBA00022538"/>
    </source>
</evidence>
<proteinExistence type="inferred from homology"/>
<evidence type="ECO:0000256" key="10">
    <source>
        <dbReference type="ARBA" id="ARBA00023136"/>
    </source>
</evidence>
<accession>A0A7W9NI12</accession>
<dbReference type="HAMAP" id="MF_00276">
    <property type="entry name" value="KdpC"/>
    <property type="match status" value="1"/>
</dbReference>
<comment type="caution">
    <text evidence="12">The sequence shown here is derived from an EMBL/GenBank/DDBJ whole genome shotgun (WGS) entry which is preliminary data.</text>
</comment>
<dbReference type="Proteomes" id="UP000585638">
    <property type="component" value="Unassembled WGS sequence"/>
</dbReference>
<evidence type="ECO:0000313" key="12">
    <source>
        <dbReference type="EMBL" id="MBB5894082.1"/>
    </source>
</evidence>
<dbReference type="AlphaFoldDB" id="A0A7W9NI12"/>
<dbReference type="RefSeq" id="WP_184865850.1">
    <property type="nucleotide sequence ID" value="NZ_BAAAWY010000011.1"/>
</dbReference>
<keyword evidence="5 11" id="KW-0547">Nucleotide-binding</keyword>
<comment type="subcellular location">
    <subcellularLocation>
        <location evidence="11">Cell membrane</location>
        <topology evidence="11">Single-pass membrane protein</topology>
    </subcellularLocation>
</comment>
<sequence length="215" mass="22073">MRWLSGLVKQTAAGLRMVLVMTVLLGIAYPLVVWGIGQIPGLSAQAGGSVVTVNGKPVGSSLIGLNPVAKDPDNDPYFHTRPSATASDFSATDNTKLGLADNDAATSAPSNLAADNQVLVAQVKARRETIAKREGVSPDQVPADAVTASGSGLDPSISPAYAKLQIARVARVNGLPVDQVTKIVEDNTAGRGAGFLGEPTVNVLALNLAVQAAKR</sequence>
<evidence type="ECO:0000256" key="4">
    <source>
        <dbReference type="ARBA" id="ARBA00022692"/>
    </source>
</evidence>
<reference evidence="12 13" key="1">
    <citation type="submission" date="2020-08" db="EMBL/GenBank/DDBJ databases">
        <title>Sequencing the genomes of 1000 actinobacteria strains.</title>
        <authorList>
            <person name="Klenk H.-P."/>
        </authorList>
    </citation>
    <scope>NUCLEOTIDE SEQUENCE [LARGE SCALE GENOMIC DNA]</scope>
    <source>
        <strain evidence="12 13">DSM 43851</strain>
    </source>
</reference>
<comment type="subunit">
    <text evidence="11">The system is composed of three essential subunits: KdpA, KdpB and KdpC.</text>
</comment>
<keyword evidence="7 11" id="KW-0630">Potassium</keyword>
<keyword evidence="2 11" id="KW-1003">Cell membrane</keyword>
<dbReference type="Pfam" id="PF02669">
    <property type="entry name" value="KdpC"/>
    <property type="match status" value="1"/>
</dbReference>
<dbReference type="GO" id="GO:0005524">
    <property type="term" value="F:ATP binding"/>
    <property type="evidence" value="ECO:0007669"/>
    <property type="project" value="UniProtKB-UniRule"/>
</dbReference>
<evidence type="ECO:0000256" key="5">
    <source>
        <dbReference type="ARBA" id="ARBA00022741"/>
    </source>
</evidence>
<gene>
    <name evidence="11" type="primary">kdpC</name>
    <name evidence="12" type="ORF">BJ998_005278</name>
</gene>
<dbReference type="InterPro" id="IPR003820">
    <property type="entry name" value="KdpC"/>
</dbReference>
<feature type="transmembrane region" description="Helical" evidence="11">
    <location>
        <begin position="12"/>
        <end position="36"/>
    </location>
</feature>
<name>A0A7W9NI12_9PSEU</name>
<evidence type="ECO:0000313" key="13">
    <source>
        <dbReference type="Proteomes" id="UP000585638"/>
    </source>
</evidence>
<comment type="function">
    <text evidence="11">Part of the high-affinity ATP-driven potassium transport (or Kdp) system, which catalyzes the hydrolysis of ATP coupled with the electrogenic transport of potassium into the cytoplasm. This subunit acts as a catalytic chaperone that increases the ATP-binding affinity of the ATP-hydrolyzing subunit KdpB by the formation of a transient KdpB/KdpC/ATP ternary complex.</text>
</comment>
<comment type="similarity">
    <text evidence="11">Belongs to the KdpC family.</text>
</comment>
<keyword evidence="3 11" id="KW-0633">Potassium transport</keyword>
<dbReference type="GO" id="GO:0008556">
    <property type="term" value="F:P-type potassium transmembrane transporter activity"/>
    <property type="evidence" value="ECO:0007669"/>
    <property type="project" value="InterPro"/>
</dbReference>
<evidence type="ECO:0000256" key="6">
    <source>
        <dbReference type="ARBA" id="ARBA00022840"/>
    </source>
</evidence>
<evidence type="ECO:0000256" key="1">
    <source>
        <dbReference type="ARBA" id="ARBA00022448"/>
    </source>
</evidence>
<keyword evidence="10 11" id="KW-0472">Membrane</keyword>
<keyword evidence="9 11" id="KW-0406">Ion transport</keyword>
<evidence type="ECO:0000256" key="7">
    <source>
        <dbReference type="ARBA" id="ARBA00022958"/>
    </source>
</evidence>
<evidence type="ECO:0000256" key="8">
    <source>
        <dbReference type="ARBA" id="ARBA00022989"/>
    </source>
</evidence>
<keyword evidence="1 11" id="KW-0813">Transport</keyword>